<name>A0A0M2JS72_9MYCO</name>
<keyword evidence="2" id="KW-0472">Membrane</keyword>
<dbReference type="Proteomes" id="UP000034150">
    <property type="component" value="Unassembled WGS sequence"/>
</dbReference>
<dbReference type="EMBL" id="LAUZ02000104">
    <property type="protein sequence ID" value="KKE99407.1"/>
    <property type="molecule type" value="Genomic_DNA"/>
</dbReference>
<evidence type="ECO:0000256" key="1">
    <source>
        <dbReference type="SAM" id="MobiDB-lite"/>
    </source>
</evidence>
<dbReference type="RefSeq" id="WP_046365607.1">
    <property type="nucleotide sequence ID" value="NZ_LAUZ02000104.1"/>
</dbReference>
<protein>
    <submittedName>
        <fullName evidence="3">Uncharacterized protein</fullName>
    </submittedName>
</protein>
<keyword evidence="2" id="KW-1133">Transmembrane helix</keyword>
<proteinExistence type="predicted"/>
<keyword evidence="2" id="KW-0812">Transmembrane</keyword>
<feature type="compositionally biased region" description="Acidic residues" evidence="1">
    <location>
        <begin position="1"/>
        <end position="18"/>
    </location>
</feature>
<evidence type="ECO:0000313" key="4">
    <source>
        <dbReference type="Proteomes" id="UP000034150"/>
    </source>
</evidence>
<reference evidence="3 4" key="1">
    <citation type="journal article" date="2015" name="Genome Announc.">
        <title>Draft Genome Sequence of Mycobacterium obuense Strain UC1, Isolated from Patient Sputum.</title>
        <authorList>
            <person name="Greninger A.L."/>
            <person name="Cunningham G."/>
            <person name="Hsu E.D."/>
            <person name="Yu J.M."/>
            <person name="Chiu C.Y."/>
            <person name="Miller S."/>
        </authorList>
    </citation>
    <scope>NUCLEOTIDE SEQUENCE [LARGE SCALE GENOMIC DNA]</scope>
    <source>
        <strain evidence="3 4">UC1</strain>
    </source>
</reference>
<dbReference type="AlphaFoldDB" id="A0A0M2JS72"/>
<sequence>MTVDDNENPDGHELDDDDAAQRPQSTGQEAHLSHDFIEDEEADPADIVAATDPKHEQKFRWWALGVIAGLCIFFALATLLVGTLTTKEAAAQIASDMAKTAIPTLLTLLGTAVAWAFKSEKD</sequence>
<feature type="transmembrane region" description="Helical" evidence="2">
    <location>
        <begin position="61"/>
        <end position="81"/>
    </location>
</feature>
<gene>
    <name evidence="3" type="ORF">WN67_24165</name>
</gene>
<dbReference type="PATRIC" id="fig|1807.13.peg.5441"/>
<accession>A0A0M2JS72</accession>
<feature type="region of interest" description="Disordered" evidence="1">
    <location>
        <begin position="1"/>
        <end position="37"/>
    </location>
</feature>
<evidence type="ECO:0000256" key="2">
    <source>
        <dbReference type="SAM" id="Phobius"/>
    </source>
</evidence>
<feature type="transmembrane region" description="Helical" evidence="2">
    <location>
        <begin position="101"/>
        <end position="117"/>
    </location>
</feature>
<evidence type="ECO:0000313" key="3">
    <source>
        <dbReference type="EMBL" id="KKE99407.1"/>
    </source>
</evidence>
<organism evidence="3 4">
    <name type="scientific">Mycolicibacterium obuense</name>
    <dbReference type="NCBI Taxonomy" id="1807"/>
    <lineage>
        <taxon>Bacteria</taxon>
        <taxon>Bacillati</taxon>
        <taxon>Actinomycetota</taxon>
        <taxon>Actinomycetes</taxon>
        <taxon>Mycobacteriales</taxon>
        <taxon>Mycobacteriaceae</taxon>
        <taxon>Mycolicibacterium</taxon>
    </lineage>
</organism>
<comment type="caution">
    <text evidence="3">The sequence shown here is derived from an EMBL/GenBank/DDBJ whole genome shotgun (WGS) entry which is preliminary data.</text>
</comment>
<keyword evidence="4" id="KW-1185">Reference proteome</keyword>